<sequence length="126" mass="13890">MVAPEALQDINGFHLKEAGWWPFSSCGWFFASPRACLEDIVKDVRDAAHFTAHVAGMIHTRSAKAWAEQAASRSAEALDQSQNALHEITRVEAWQNSAGPCAGVLLLMPMRGMAVDVPLRRMPDFL</sequence>
<dbReference type="Proteomes" id="UP000604046">
    <property type="component" value="Unassembled WGS sequence"/>
</dbReference>
<dbReference type="EMBL" id="CAJNDS010000225">
    <property type="protein sequence ID" value="CAE7030646.1"/>
    <property type="molecule type" value="Genomic_DNA"/>
</dbReference>
<keyword evidence="2" id="KW-1185">Reference proteome</keyword>
<evidence type="ECO:0000313" key="2">
    <source>
        <dbReference type="Proteomes" id="UP000604046"/>
    </source>
</evidence>
<name>A0A812ID52_9DINO</name>
<dbReference type="AlphaFoldDB" id="A0A812ID52"/>
<accession>A0A812ID52</accession>
<organism evidence="1 2">
    <name type="scientific">Symbiodinium natans</name>
    <dbReference type="NCBI Taxonomy" id="878477"/>
    <lineage>
        <taxon>Eukaryota</taxon>
        <taxon>Sar</taxon>
        <taxon>Alveolata</taxon>
        <taxon>Dinophyceae</taxon>
        <taxon>Suessiales</taxon>
        <taxon>Symbiodiniaceae</taxon>
        <taxon>Symbiodinium</taxon>
    </lineage>
</organism>
<reference evidence="1" key="1">
    <citation type="submission" date="2021-02" db="EMBL/GenBank/DDBJ databases">
        <authorList>
            <person name="Dougan E. K."/>
            <person name="Rhodes N."/>
            <person name="Thang M."/>
            <person name="Chan C."/>
        </authorList>
    </citation>
    <scope>NUCLEOTIDE SEQUENCE</scope>
</reference>
<comment type="caution">
    <text evidence="1">The sequence shown here is derived from an EMBL/GenBank/DDBJ whole genome shotgun (WGS) entry which is preliminary data.</text>
</comment>
<evidence type="ECO:0000313" key="1">
    <source>
        <dbReference type="EMBL" id="CAE7030646.1"/>
    </source>
</evidence>
<protein>
    <submittedName>
        <fullName evidence="1">Uncharacterized protein</fullName>
    </submittedName>
</protein>
<dbReference type="OrthoDB" id="10261556at2759"/>
<gene>
    <name evidence="1" type="ORF">SNAT2548_LOCUS3691</name>
</gene>
<proteinExistence type="predicted"/>